<proteinExistence type="predicted"/>
<gene>
    <name evidence="1" type="ORF">JK629_00395</name>
</gene>
<dbReference type="Proteomes" id="UP000629420">
    <property type="component" value="Chromosome"/>
</dbReference>
<accession>A0ABX7DSJ3</accession>
<protein>
    <submittedName>
        <fullName evidence="1">GxxExxY protein</fullName>
    </submittedName>
</protein>
<dbReference type="RefSeq" id="WP_202336615.1">
    <property type="nucleotide sequence ID" value="NZ_CP068439.1"/>
</dbReference>
<organism evidence="1 2">
    <name type="scientific">Aequorivita iocasae</name>
    <dbReference type="NCBI Taxonomy" id="2803865"/>
    <lineage>
        <taxon>Bacteria</taxon>
        <taxon>Pseudomonadati</taxon>
        <taxon>Bacteroidota</taxon>
        <taxon>Flavobacteriia</taxon>
        <taxon>Flavobacteriales</taxon>
        <taxon>Flavobacteriaceae</taxon>
        <taxon>Aequorivita</taxon>
    </lineage>
</organism>
<evidence type="ECO:0000313" key="2">
    <source>
        <dbReference type="Proteomes" id="UP000629420"/>
    </source>
</evidence>
<dbReference type="Gene3D" id="3.90.320.10">
    <property type="match status" value="1"/>
</dbReference>
<evidence type="ECO:0000313" key="1">
    <source>
        <dbReference type="EMBL" id="QQX76767.1"/>
    </source>
</evidence>
<dbReference type="InterPro" id="IPR011604">
    <property type="entry name" value="PDDEXK-like_dom_sf"/>
</dbReference>
<dbReference type="Pfam" id="PF13366">
    <property type="entry name" value="PDDEXK_3"/>
    <property type="match status" value="1"/>
</dbReference>
<dbReference type="NCBIfam" id="TIGR04256">
    <property type="entry name" value="GxxExxY"/>
    <property type="match status" value="1"/>
</dbReference>
<dbReference type="InterPro" id="IPR026350">
    <property type="entry name" value="GxxExxY"/>
</dbReference>
<reference evidence="1 2" key="1">
    <citation type="submission" date="2021-01" db="EMBL/GenBank/DDBJ databases">
        <title>Aequorivita sp. strain KX20305, a bacterium isolated from the sediment collected at a cold seep field in South China Sea.</title>
        <authorList>
            <person name="Zhang H."/>
            <person name="Li C."/>
        </authorList>
    </citation>
    <scope>NUCLEOTIDE SEQUENCE [LARGE SCALE GENOMIC DNA]</scope>
    <source>
        <strain evidence="1 2">KX20305</strain>
    </source>
</reference>
<name>A0ABX7DSJ3_9FLAO</name>
<sequence length="126" mass="14113">MNENQIATKIIGCALEVHKALGPGLLESAYQECLFYKLKLEGLAVEKQKPMSLIFDEVKLEVGYRIDILVENKVVIEIKSVEALNDVHLAQTLTYMRLGGFKLGLLINFNVNLLKQGVKRVINGEL</sequence>
<keyword evidence="2" id="KW-1185">Reference proteome</keyword>
<dbReference type="EMBL" id="CP068439">
    <property type="protein sequence ID" value="QQX76767.1"/>
    <property type="molecule type" value="Genomic_DNA"/>
</dbReference>